<accession>A0A1Y2K0P8</accession>
<dbReference type="Pfam" id="PF00460">
    <property type="entry name" value="Flg_bb_rod"/>
    <property type="match status" value="1"/>
</dbReference>
<name>A0A1Y2K0P8_9PROT</name>
<comment type="function">
    <text evidence="5">A flexible structure which links the flagellar filament to the drive apparatus in the basal body.</text>
</comment>
<dbReference type="OrthoDB" id="8372879at2"/>
<dbReference type="InterPro" id="IPR010930">
    <property type="entry name" value="Flg_bb/hook_C_dom"/>
</dbReference>
<dbReference type="InterPro" id="IPR037925">
    <property type="entry name" value="FlgE/F/G-like"/>
</dbReference>
<dbReference type="GO" id="GO:0071978">
    <property type="term" value="P:bacterial-type flagellum-dependent swarming motility"/>
    <property type="evidence" value="ECO:0007669"/>
    <property type="project" value="TreeGrafter"/>
</dbReference>
<evidence type="ECO:0000256" key="4">
    <source>
        <dbReference type="ARBA" id="ARBA00023143"/>
    </source>
</evidence>
<keyword evidence="4 5" id="KW-0975">Bacterial flagellum</keyword>
<dbReference type="SUPFAM" id="SSF117143">
    <property type="entry name" value="Flagellar hook protein flgE"/>
    <property type="match status" value="1"/>
</dbReference>
<dbReference type="PANTHER" id="PTHR30435">
    <property type="entry name" value="FLAGELLAR PROTEIN"/>
    <property type="match status" value="1"/>
</dbReference>
<evidence type="ECO:0000313" key="10">
    <source>
        <dbReference type="Proteomes" id="UP000194003"/>
    </source>
</evidence>
<dbReference type="InterPro" id="IPR001444">
    <property type="entry name" value="Flag_bb_rod_N"/>
</dbReference>
<keyword evidence="9" id="KW-0282">Flagellum</keyword>
<organism evidence="9 10">
    <name type="scientific">Magnetofaba australis IT-1</name>
    <dbReference type="NCBI Taxonomy" id="1434232"/>
    <lineage>
        <taxon>Bacteria</taxon>
        <taxon>Pseudomonadati</taxon>
        <taxon>Pseudomonadota</taxon>
        <taxon>Magnetococcia</taxon>
        <taxon>Magnetococcales</taxon>
        <taxon>Magnetococcaceae</taxon>
        <taxon>Magnetofaba</taxon>
    </lineage>
</organism>
<feature type="domain" description="Flagellar hook protein FlgE D2" evidence="8">
    <location>
        <begin position="184"/>
        <end position="388"/>
    </location>
</feature>
<dbReference type="AlphaFoldDB" id="A0A1Y2K0P8"/>
<dbReference type="STRING" id="1434232.MAIT1_00876"/>
<dbReference type="GO" id="GO:0009424">
    <property type="term" value="C:bacterial-type flagellum hook"/>
    <property type="evidence" value="ECO:0007669"/>
    <property type="project" value="TreeGrafter"/>
</dbReference>
<dbReference type="PROSITE" id="PS00588">
    <property type="entry name" value="FLAGELLA_BB_ROD"/>
    <property type="match status" value="1"/>
</dbReference>
<sequence length="508" mass="53183">MSIHQAMFAGSSALTNYGNAMTVIGNNLANANTTAFKGSRTTFEDVLIQTVGISGTRSSTQMGTGVGVSAIDQLMQQGSFNGTQNVTDMAIDGIGFFKVRDPNAFADQGGGGGNATSGSDIFYTRAGDYKQDVNGMLVTNAGLVLQGWAVDENGLRTGQTTDIDLSSLQTSSPSATTSVNVGLNLNSQAAIIDSATAYDPNDPTTYNFASSVRVYDSLGQGHNVEVHLRKTDSNTWEWHAAVNSDELATGAGTDTLTAVDQITGNVADAAGTYTAGTLTFDTNGRLLTEGSTPITFDFTGSTATDGTATSQAMTQQILFDFGDAVGTDGDSTNDYTVDSTTLSWTASAVTENDQTDANGDIILDNTGTAGSIQLSSDFATLKLSQNGYSTGFLETLSIAEDGKIYGAYTNGETKALYQISLVDFDNQQALEQVGANLFSETALSGLPREGEPGSGRLGDIVSYALEASNVDMSSEFVTMITTQRAFQANSRLVTVTDGMLEELIALKR</sequence>
<dbReference type="GO" id="GO:0005829">
    <property type="term" value="C:cytosol"/>
    <property type="evidence" value="ECO:0007669"/>
    <property type="project" value="TreeGrafter"/>
</dbReference>
<dbReference type="RefSeq" id="WP_085447002.1">
    <property type="nucleotide sequence ID" value="NZ_LVJN01000021.1"/>
</dbReference>
<keyword evidence="9" id="KW-0969">Cilium</keyword>
<dbReference type="GO" id="GO:0009425">
    <property type="term" value="C:bacterial-type flagellum basal body"/>
    <property type="evidence" value="ECO:0007669"/>
    <property type="project" value="UniProtKB-SubCell"/>
</dbReference>
<comment type="caution">
    <text evidence="9">The sequence shown here is derived from an EMBL/GenBank/DDBJ whole genome shotgun (WGS) entry which is preliminary data.</text>
</comment>
<comment type="similarity">
    <text evidence="2 5">Belongs to the flagella basal body rod proteins family.</text>
</comment>
<evidence type="ECO:0000256" key="3">
    <source>
        <dbReference type="ARBA" id="ARBA00019015"/>
    </source>
</evidence>
<dbReference type="Pfam" id="PF06429">
    <property type="entry name" value="Flg_bbr_C"/>
    <property type="match status" value="1"/>
</dbReference>
<dbReference type="Pfam" id="PF07559">
    <property type="entry name" value="FlgE_D2"/>
    <property type="match status" value="1"/>
</dbReference>
<dbReference type="InterPro" id="IPR011491">
    <property type="entry name" value="FlgE_D2"/>
</dbReference>
<gene>
    <name evidence="9" type="ORF">MAIT1_00876</name>
</gene>
<proteinExistence type="inferred from homology"/>
<dbReference type="InterPro" id="IPR019776">
    <property type="entry name" value="Flagellar_basal_body_rod_CS"/>
</dbReference>
<evidence type="ECO:0000259" key="7">
    <source>
        <dbReference type="Pfam" id="PF06429"/>
    </source>
</evidence>
<dbReference type="NCBIfam" id="TIGR03506">
    <property type="entry name" value="FlgEFG_subfam"/>
    <property type="match status" value="2"/>
</dbReference>
<feature type="domain" description="Flagellar basal-body/hook protein C-terminal" evidence="7">
    <location>
        <begin position="463"/>
        <end position="505"/>
    </location>
</feature>
<keyword evidence="9" id="KW-0966">Cell projection</keyword>
<evidence type="ECO:0000313" key="9">
    <source>
        <dbReference type="EMBL" id="OSM00374.1"/>
    </source>
</evidence>
<comment type="subcellular location">
    <subcellularLocation>
        <location evidence="1 5">Bacterial flagellum basal body</location>
    </subcellularLocation>
</comment>
<evidence type="ECO:0000256" key="5">
    <source>
        <dbReference type="RuleBase" id="RU362116"/>
    </source>
</evidence>
<dbReference type="EMBL" id="LVJN01000021">
    <property type="protein sequence ID" value="OSM00374.1"/>
    <property type="molecule type" value="Genomic_DNA"/>
</dbReference>
<evidence type="ECO:0000256" key="2">
    <source>
        <dbReference type="ARBA" id="ARBA00009677"/>
    </source>
</evidence>
<protein>
    <recommendedName>
        <fullName evidence="3 5">Flagellar hook protein FlgE</fullName>
    </recommendedName>
</protein>
<feature type="domain" description="Flagellar basal body rod protein N-terminal" evidence="6">
    <location>
        <begin position="10"/>
        <end position="37"/>
    </location>
</feature>
<dbReference type="Gene3D" id="2.60.98.20">
    <property type="entry name" value="Flagellar hook protein FlgE"/>
    <property type="match status" value="1"/>
</dbReference>
<keyword evidence="10" id="KW-1185">Reference proteome</keyword>
<dbReference type="InterPro" id="IPR020013">
    <property type="entry name" value="Flagellar_FlgE/F/G"/>
</dbReference>
<dbReference type="PANTHER" id="PTHR30435:SF1">
    <property type="entry name" value="FLAGELLAR HOOK PROTEIN FLGE"/>
    <property type="match status" value="1"/>
</dbReference>
<evidence type="ECO:0000259" key="6">
    <source>
        <dbReference type="Pfam" id="PF00460"/>
    </source>
</evidence>
<evidence type="ECO:0000259" key="8">
    <source>
        <dbReference type="Pfam" id="PF07559"/>
    </source>
</evidence>
<reference evidence="9 10" key="1">
    <citation type="journal article" date="2016" name="BMC Genomics">
        <title>Combined genomic and structural analyses of a cultured magnetotactic bacterium reveals its niche adaptation to a dynamic environment.</title>
        <authorList>
            <person name="Araujo A.C."/>
            <person name="Morillo V."/>
            <person name="Cypriano J."/>
            <person name="Teixeira L.C."/>
            <person name="Leao P."/>
            <person name="Lyra S."/>
            <person name="Almeida L.G."/>
            <person name="Bazylinski D.A."/>
            <person name="Vasconcellos A.T."/>
            <person name="Abreu F."/>
            <person name="Lins U."/>
        </authorList>
    </citation>
    <scope>NUCLEOTIDE SEQUENCE [LARGE SCALE GENOMIC DNA]</scope>
    <source>
        <strain evidence="9 10">IT-1</strain>
    </source>
</reference>
<evidence type="ECO:0000256" key="1">
    <source>
        <dbReference type="ARBA" id="ARBA00004117"/>
    </source>
</evidence>
<dbReference type="Proteomes" id="UP000194003">
    <property type="component" value="Unassembled WGS sequence"/>
</dbReference>
<dbReference type="InterPro" id="IPR037058">
    <property type="entry name" value="Falgellar_hook_FlgE_sf"/>
</dbReference>